<proteinExistence type="predicted"/>
<evidence type="ECO:0000313" key="1">
    <source>
        <dbReference type="EMBL" id="LAA58969.1"/>
    </source>
</evidence>
<accession>A0A2D4GGX1</accession>
<dbReference type="PANTHER" id="PTHR31635">
    <property type="entry name" value="REVERSE TRANSCRIPTASE DOMAIN-CONTAINING PROTEIN-RELATED"/>
    <property type="match status" value="1"/>
</dbReference>
<dbReference type="EMBL" id="IACJ01127970">
    <property type="protein sequence ID" value="LAA58969.1"/>
    <property type="molecule type" value="Transcribed_RNA"/>
</dbReference>
<sequence length="147" mass="17214">MTYKEGGMPSCGIKKTNRIYTSIDIRDMLIQSWRQIKNKYYLKIPNWISPLEAVVHPNITEIKKMARCTEILDTQGNLKSRQELEGWNKIGLVDVYANANKILKRQEFGINNGLQKLDKILIGPEEKLLSKIYKYLLEWDRTEEIVK</sequence>
<protein>
    <submittedName>
        <fullName evidence="1">Uncharacterized protein</fullName>
    </submittedName>
</protein>
<dbReference type="AlphaFoldDB" id="A0A2D4GGX1"/>
<reference evidence="1" key="1">
    <citation type="submission" date="2017-07" db="EMBL/GenBank/DDBJ databases">
        <authorList>
            <person name="Mikheyev A."/>
            <person name="Grau M."/>
        </authorList>
    </citation>
    <scope>NUCLEOTIDE SEQUENCE</scope>
    <source>
        <tissue evidence="1">Venom_gland</tissue>
    </source>
</reference>
<organism evidence="1">
    <name type="scientific">Micrurus corallinus</name>
    <name type="common">Brazilian coral snake</name>
    <dbReference type="NCBI Taxonomy" id="54390"/>
    <lineage>
        <taxon>Eukaryota</taxon>
        <taxon>Metazoa</taxon>
        <taxon>Chordata</taxon>
        <taxon>Craniata</taxon>
        <taxon>Vertebrata</taxon>
        <taxon>Euteleostomi</taxon>
        <taxon>Lepidosauria</taxon>
        <taxon>Squamata</taxon>
        <taxon>Bifurcata</taxon>
        <taxon>Unidentata</taxon>
        <taxon>Episquamata</taxon>
        <taxon>Toxicofera</taxon>
        <taxon>Serpentes</taxon>
        <taxon>Colubroidea</taxon>
        <taxon>Elapidae</taxon>
        <taxon>Elapinae</taxon>
        <taxon>Micrurus</taxon>
    </lineage>
</organism>
<dbReference type="PANTHER" id="PTHR31635:SF196">
    <property type="entry name" value="REVERSE TRANSCRIPTASE DOMAIN-CONTAINING PROTEIN-RELATED"/>
    <property type="match status" value="1"/>
</dbReference>
<reference evidence="1" key="2">
    <citation type="submission" date="2017-11" db="EMBL/GenBank/DDBJ databases">
        <title>Coralsnake Venomics: Analyses of Venom Gland Transcriptomes and Proteomes of Six Brazilian Taxa.</title>
        <authorList>
            <person name="Aird S.D."/>
            <person name="Jorge da Silva N."/>
            <person name="Qiu L."/>
            <person name="Villar-Briones A."/>
            <person name="Aparecida-Saddi V."/>
            <person name="Campos-Telles M.P."/>
            <person name="Grau M."/>
            <person name="Mikheyev A.S."/>
        </authorList>
    </citation>
    <scope>NUCLEOTIDE SEQUENCE</scope>
    <source>
        <tissue evidence="1">Venom_gland</tissue>
    </source>
</reference>
<name>A0A2D4GGX1_MICCO</name>